<reference evidence="3" key="1">
    <citation type="submission" date="2009-12" db="EMBL/GenBank/DDBJ databases">
        <title>Complete sequence of Treponema azotonutricium strain ZAS-9.</title>
        <authorList>
            <person name="Tetu S.G."/>
            <person name="Matson E."/>
            <person name="Ren Q."/>
            <person name="Seshadri R."/>
            <person name="Elbourne L."/>
            <person name="Hassan K.A."/>
            <person name="Durkin A."/>
            <person name="Radune D."/>
            <person name="Mohamoud Y."/>
            <person name="Shay R."/>
            <person name="Jin S."/>
            <person name="Zhang X."/>
            <person name="Lucey K."/>
            <person name="Ballor N.R."/>
            <person name="Ottesen E."/>
            <person name="Rosenthal R."/>
            <person name="Allen A."/>
            <person name="Leadbetter J.R."/>
            <person name="Paulsen I.T."/>
        </authorList>
    </citation>
    <scope>NUCLEOTIDE SEQUENCE [LARGE SCALE GENOMIC DNA]</scope>
    <source>
        <strain evidence="3">ATCC BAA-888 / DSM 13862 / ZAS-9</strain>
    </source>
</reference>
<dbReference type="AlphaFoldDB" id="F5Y932"/>
<dbReference type="Pfam" id="PF02368">
    <property type="entry name" value="Big_2"/>
    <property type="match status" value="1"/>
</dbReference>
<dbReference type="STRING" id="545695.TREAZ_3288"/>
<evidence type="ECO:0000313" key="2">
    <source>
        <dbReference type="EMBL" id="AEF80891.1"/>
    </source>
</evidence>
<dbReference type="HOGENOM" id="CLU_1895259_0_0_12"/>
<gene>
    <name evidence="2" type="ordered locus">TREAZ_3288</name>
</gene>
<evidence type="ECO:0000313" key="3">
    <source>
        <dbReference type="Proteomes" id="UP000009222"/>
    </source>
</evidence>
<dbReference type="InterPro" id="IPR003343">
    <property type="entry name" value="Big_2"/>
</dbReference>
<dbReference type="RefSeq" id="WP_015712274.1">
    <property type="nucleotide sequence ID" value="NC_015577.1"/>
</dbReference>
<sequence>MKKNLVVLVLAAAAVFLNSCLVLPYGVDYSEPTVSISAPTPAQIVEGEVYGVSIRPTQVAVRRQMTQQFTVDVAVTGDASKKVTWEVGGNTSAKTTINSNGLLTVGNDEKADTLIIRATSTFDRTKSATAKVII</sequence>
<reference evidence="2 3" key="2">
    <citation type="journal article" date="2011" name="ISME J.">
        <title>RNA-seq reveals cooperative metabolic interactions between two termite-gut spirochete species in co-culture.</title>
        <authorList>
            <person name="Rosenthal A.Z."/>
            <person name="Matson E.G."/>
            <person name="Eldar A."/>
            <person name="Leadbetter J.R."/>
        </authorList>
    </citation>
    <scope>NUCLEOTIDE SEQUENCE [LARGE SCALE GENOMIC DNA]</scope>
    <source>
        <strain evidence="3">ATCC BAA-888 / DSM 13862 / ZAS-9</strain>
    </source>
</reference>
<dbReference type="KEGG" id="taz:TREAZ_3288"/>
<keyword evidence="3" id="KW-1185">Reference proteome</keyword>
<dbReference type="Gene3D" id="2.60.40.1080">
    <property type="match status" value="1"/>
</dbReference>
<evidence type="ECO:0000259" key="1">
    <source>
        <dbReference type="Pfam" id="PF02368"/>
    </source>
</evidence>
<feature type="domain" description="BIG2" evidence="1">
    <location>
        <begin position="49"/>
        <end position="109"/>
    </location>
</feature>
<name>F5Y932_LEAAZ</name>
<accession>F5Y932</accession>
<dbReference type="eggNOG" id="COG2382">
    <property type="taxonomic scope" value="Bacteria"/>
</dbReference>
<dbReference type="EMBL" id="CP001841">
    <property type="protein sequence ID" value="AEF80891.1"/>
    <property type="molecule type" value="Genomic_DNA"/>
</dbReference>
<dbReference type="Proteomes" id="UP000009222">
    <property type="component" value="Chromosome"/>
</dbReference>
<protein>
    <submittedName>
        <fullName evidence="2">Ig domain protein group 2 domain protein</fullName>
    </submittedName>
</protein>
<dbReference type="InParanoid" id="F5Y932"/>
<proteinExistence type="predicted"/>
<organism evidence="2 3">
    <name type="scientific">Leadbettera azotonutricia (strain ATCC BAA-888 / DSM 13862 / ZAS-9)</name>
    <name type="common">Treponema azotonutricium</name>
    <dbReference type="NCBI Taxonomy" id="545695"/>
    <lineage>
        <taxon>Bacteria</taxon>
        <taxon>Pseudomonadati</taxon>
        <taxon>Spirochaetota</taxon>
        <taxon>Spirochaetia</taxon>
        <taxon>Spirochaetales</taxon>
        <taxon>Breznakiellaceae</taxon>
        <taxon>Leadbettera</taxon>
    </lineage>
</organism>